<feature type="compositionally biased region" description="Basic and acidic residues" evidence="1">
    <location>
        <begin position="129"/>
        <end position="169"/>
    </location>
</feature>
<dbReference type="RefSeq" id="WP_159749645.1">
    <property type="nucleotide sequence ID" value="NZ_WUQX01000001.1"/>
</dbReference>
<dbReference type="Pfam" id="PF19623">
    <property type="entry name" value="DUF6128"/>
    <property type="match status" value="1"/>
</dbReference>
<evidence type="ECO:0000313" key="4">
    <source>
        <dbReference type="Proteomes" id="UP000460412"/>
    </source>
</evidence>
<dbReference type="AlphaFoldDB" id="A0A7X3MDF4"/>
<organism evidence="3 4">
    <name type="scientific">Sporofaciens musculi</name>
    <dbReference type="NCBI Taxonomy" id="2681861"/>
    <lineage>
        <taxon>Bacteria</taxon>
        <taxon>Bacillati</taxon>
        <taxon>Bacillota</taxon>
        <taxon>Clostridia</taxon>
        <taxon>Lachnospirales</taxon>
        <taxon>Lachnospiraceae</taxon>
        <taxon>Sporofaciens</taxon>
    </lineage>
</organism>
<comment type="caution">
    <text evidence="3">The sequence shown here is derived from an EMBL/GenBank/DDBJ whole genome shotgun (WGS) entry which is preliminary data.</text>
</comment>
<keyword evidence="4" id="KW-1185">Reference proteome</keyword>
<dbReference type="Proteomes" id="UP000460412">
    <property type="component" value="Unassembled WGS sequence"/>
</dbReference>
<feature type="domain" description="DUF6128" evidence="2">
    <location>
        <begin position="284"/>
        <end position="352"/>
    </location>
</feature>
<feature type="region of interest" description="Disordered" evidence="1">
    <location>
        <begin position="129"/>
        <end position="196"/>
    </location>
</feature>
<accession>A0A7X3MDF4</accession>
<dbReference type="EMBL" id="WUQX01000001">
    <property type="protein sequence ID" value="MXP74385.1"/>
    <property type="molecule type" value="Genomic_DNA"/>
</dbReference>
<name>A0A7X3MDF4_9FIRM</name>
<evidence type="ECO:0000256" key="1">
    <source>
        <dbReference type="SAM" id="MobiDB-lite"/>
    </source>
</evidence>
<reference evidence="3 4" key="1">
    <citation type="submission" date="2019-12" db="EMBL/GenBank/DDBJ databases">
        <title>Sporaefaciens musculi gen. nov., sp. nov., a novel bacterium isolated from the caecum of an obese mouse.</title>
        <authorList>
            <person name="Rasmussen T.S."/>
            <person name="Streidl T."/>
            <person name="Hitch T.C.A."/>
            <person name="Wortmann E."/>
            <person name="Deptula P."/>
            <person name="Hansen M."/>
            <person name="Nielsen D.S."/>
            <person name="Clavel T."/>
            <person name="Vogensen F.K."/>
        </authorList>
    </citation>
    <scope>NUCLEOTIDE SEQUENCE [LARGE SCALE GENOMIC DNA]</scope>
    <source>
        <strain evidence="3 4">WCA-9-b2</strain>
    </source>
</reference>
<dbReference type="InterPro" id="IPR046131">
    <property type="entry name" value="DUF6128"/>
</dbReference>
<proteinExistence type="predicted"/>
<protein>
    <recommendedName>
        <fullName evidence="2">DUF6128 domain-containing protein</fullName>
    </recommendedName>
</protein>
<sequence>MKRFIRYLYEYEQGKRLRNVGFVKVEQKDEDCTLNIHGKGLHMKGERKLELYLFFDEGDGCVGIWQGTVDNVNPAINYRLFYTKEDVIAPENFQRINGIILESETGRKYAAVWNDGVIDVGRMRVLKPDAEGKEDVTGEASGQREEIPSMEVEAREDSVGEELLRQQEPERDEEVPMQEEPVQPEMSDLPSHSMQAGIPVGEESIRDEPVEDEPAEDEPVREEAVGEGIVEEISNKENRAAENIDAFPKSGGEMEFSQELTAEPIGNICGDTRERMPKEHLRCTKIQRNDMARLPRCEWKWANNSFLLHGYYNYHHLAIIDDGERYRLGVPGIYHPQEAKAASTFGFTEFIPHKDMDMDLTDEEKSSQEQFGYWCRPIKRMLKTQ</sequence>
<evidence type="ECO:0000259" key="2">
    <source>
        <dbReference type="Pfam" id="PF19623"/>
    </source>
</evidence>
<evidence type="ECO:0000313" key="3">
    <source>
        <dbReference type="EMBL" id="MXP74385.1"/>
    </source>
</evidence>
<gene>
    <name evidence="3" type="ORF">GN277_02800</name>
</gene>